<dbReference type="Proteomes" id="UP000572635">
    <property type="component" value="Unassembled WGS sequence"/>
</dbReference>
<dbReference type="EC" id="5.2.1.8" evidence="5"/>
<comment type="catalytic activity">
    <reaction evidence="1 4 5">
        <text>[protein]-peptidylproline (omega=180) = [protein]-peptidylproline (omega=0)</text>
        <dbReference type="Rhea" id="RHEA:16237"/>
        <dbReference type="Rhea" id="RHEA-COMP:10747"/>
        <dbReference type="Rhea" id="RHEA-COMP:10748"/>
        <dbReference type="ChEBI" id="CHEBI:83833"/>
        <dbReference type="ChEBI" id="CHEBI:83834"/>
        <dbReference type="EC" id="5.2.1.8"/>
    </reaction>
</comment>
<dbReference type="RefSeq" id="WP_246528235.1">
    <property type="nucleotide sequence ID" value="NZ_BAAAJD010000042.1"/>
</dbReference>
<comment type="similarity">
    <text evidence="5">Belongs to the FKBP-type PPIase family.</text>
</comment>
<dbReference type="InterPro" id="IPR046357">
    <property type="entry name" value="PPIase_dom_sf"/>
</dbReference>
<dbReference type="Pfam" id="PF00254">
    <property type="entry name" value="FKBP_C"/>
    <property type="match status" value="1"/>
</dbReference>
<evidence type="ECO:0000313" key="8">
    <source>
        <dbReference type="Proteomes" id="UP000572635"/>
    </source>
</evidence>
<evidence type="ECO:0000256" key="4">
    <source>
        <dbReference type="PROSITE-ProRule" id="PRU00277"/>
    </source>
</evidence>
<evidence type="ECO:0000256" key="1">
    <source>
        <dbReference type="ARBA" id="ARBA00000971"/>
    </source>
</evidence>
<organism evidence="7 8">
    <name type="scientific">Nocardiopsis composta</name>
    <dbReference type="NCBI Taxonomy" id="157465"/>
    <lineage>
        <taxon>Bacteria</taxon>
        <taxon>Bacillati</taxon>
        <taxon>Actinomycetota</taxon>
        <taxon>Actinomycetes</taxon>
        <taxon>Streptosporangiales</taxon>
        <taxon>Nocardiopsidaceae</taxon>
        <taxon>Nocardiopsis</taxon>
    </lineage>
</organism>
<evidence type="ECO:0000256" key="2">
    <source>
        <dbReference type="ARBA" id="ARBA00023110"/>
    </source>
</evidence>
<comment type="caution">
    <text evidence="7">The sequence shown here is derived from an EMBL/GenBank/DDBJ whole genome shotgun (WGS) entry which is preliminary data.</text>
</comment>
<evidence type="ECO:0000313" key="7">
    <source>
        <dbReference type="EMBL" id="MBB5432339.1"/>
    </source>
</evidence>
<dbReference type="SUPFAM" id="SSF54534">
    <property type="entry name" value="FKBP-like"/>
    <property type="match status" value="1"/>
</dbReference>
<evidence type="ECO:0000256" key="5">
    <source>
        <dbReference type="RuleBase" id="RU003915"/>
    </source>
</evidence>
<protein>
    <recommendedName>
        <fullName evidence="5">Peptidyl-prolyl cis-trans isomerase</fullName>
        <ecNumber evidence="5">5.2.1.8</ecNumber>
    </recommendedName>
</protein>
<name>A0A7W8VDX7_9ACTN</name>
<accession>A0A7W8VDX7</accession>
<dbReference type="PANTHER" id="PTHR10516">
    <property type="entry name" value="PEPTIDYL-PROLYL CIS-TRANS ISOMERASE"/>
    <property type="match status" value="1"/>
</dbReference>
<sequence>MLVNSEFDSTWEYGAVPKNFALNRSSAIEGWIQGLAGVKAGSRVMLTVPPELGYGSAGNTAVDVAPDRTLVYVIDVLDVVRPS</sequence>
<dbReference type="PROSITE" id="PS50059">
    <property type="entry name" value="FKBP_PPIASE"/>
    <property type="match status" value="1"/>
</dbReference>
<gene>
    <name evidence="7" type="ORF">HDA36_002423</name>
</gene>
<dbReference type="InterPro" id="IPR050689">
    <property type="entry name" value="FKBP-type_PPIase"/>
</dbReference>
<keyword evidence="2 4" id="KW-0697">Rotamase</keyword>
<dbReference type="InterPro" id="IPR001179">
    <property type="entry name" value="PPIase_FKBP_dom"/>
</dbReference>
<dbReference type="PANTHER" id="PTHR10516:SF443">
    <property type="entry name" value="FK506-BINDING PROTEIN 59-RELATED"/>
    <property type="match status" value="1"/>
</dbReference>
<feature type="domain" description="PPIase FKBP-type" evidence="6">
    <location>
        <begin position="1"/>
        <end position="80"/>
    </location>
</feature>
<dbReference type="Gene3D" id="3.10.50.40">
    <property type="match status" value="1"/>
</dbReference>
<evidence type="ECO:0000259" key="6">
    <source>
        <dbReference type="PROSITE" id="PS50059"/>
    </source>
</evidence>
<dbReference type="AlphaFoldDB" id="A0A7W8VDX7"/>
<keyword evidence="8" id="KW-1185">Reference proteome</keyword>
<proteinExistence type="inferred from homology"/>
<evidence type="ECO:0000256" key="3">
    <source>
        <dbReference type="ARBA" id="ARBA00023235"/>
    </source>
</evidence>
<dbReference type="GO" id="GO:0003755">
    <property type="term" value="F:peptidyl-prolyl cis-trans isomerase activity"/>
    <property type="evidence" value="ECO:0007669"/>
    <property type="project" value="UniProtKB-UniRule"/>
</dbReference>
<reference evidence="7 8" key="1">
    <citation type="submission" date="2020-08" db="EMBL/GenBank/DDBJ databases">
        <title>Sequencing the genomes of 1000 actinobacteria strains.</title>
        <authorList>
            <person name="Klenk H.-P."/>
        </authorList>
    </citation>
    <scope>NUCLEOTIDE SEQUENCE [LARGE SCALE GENOMIC DNA]</scope>
    <source>
        <strain evidence="7 8">DSM 44551</strain>
    </source>
</reference>
<keyword evidence="3 4" id="KW-0413">Isomerase</keyword>
<dbReference type="EMBL" id="JACHDB010000001">
    <property type="protein sequence ID" value="MBB5432339.1"/>
    <property type="molecule type" value="Genomic_DNA"/>
</dbReference>